<evidence type="ECO:0000313" key="1">
    <source>
        <dbReference type="EMBL" id="MDR9774706.1"/>
    </source>
</evidence>
<comment type="caution">
    <text evidence="1">The sequence shown here is derived from an EMBL/GenBank/DDBJ whole genome shotgun (WGS) entry which is preliminary data.</text>
</comment>
<name>A0AAJ2LN79_9HYPH</name>
<dbReference type="Proteomes" id="UP001268610">
    <property type="component" value="Unassembled WGS sequence"/>
</dbReference>
<dbReference type="AlphaFoldDB" id="A0AAJ2LN79"/>
<protein>
    <submittedName>
        <fullName evidence="1">Uncharacterized protein</fullName>
    </submittedName>
</protein>
<gene>
    <name evidence="1" type="ORF">RJJ65_18990</name>
</gene>
<organism evidence="1 2">
    <name type="scientific">Rhizobium hidalgonense</name>
    <dbReference type="NCBI Taxonomy" id="1538159"/>
    <lineage>
        <taxon>Bacteria</taxon>
        <taxon>Pseudomonadati</taxon>
        <taxon>Pseudomonadota</taxon>
        <taxon>Alphaproteobacteria</taxon>
        <taxon>Hyphomicrobiales</taxon>
        <taxon>Rhizobiaceae</taxon>
        <taxon>Rhizobium/Agrobacterium group</taxon>
        <taxon>Rhizobium</taxon>
    </lineage>
</organism>
<dbReference type="EMBL" id="JAVLSF010000010">
    <property type="protein sequence ID" value="MDR9774706.1"/>
    <property type="molecule type" value="Genomic_DNA"/>
</dbReference>
<proteinExistence type="predicted"/>
<reference evidence="1" key="1">
    <citation type="submission" date="2023-04" db="EMBL/GenBank/DDBJ databases">
        <title>Genomic characterization of faba bean (Vicia faba) microsymbionts in Mexican soils.</title>
        <authorList>
            <person name="Rivera Orduna F.N."/>
            <person name="Guevara-Luna J."/>
            <person name="Yan J."/>
            <person name="Arroyo-Herrera I."/>
            <person name="Li Y."/>
            <person name="Vasquez-Murrieta M.S."/>
            <person name="Wang E.T."/>
        </authorList>
    </citation>
    <scope>NUCLEOTIDE SEQUENCE</scope>
    <source>
        <strain evidence="1">CH26</strain>
    </source>
</reference>
<evidence type="ECO:0000313" key="2">
    <source>
        <dbReference type="Proteomes" id="UP001268610"/>
    </source>
</evidence>
<accession>A0AAJ2LN79</accession>
<sequence length="103" mass="11657">MGHRWFPRKSHPRRLASGKVTSVCGTIVCRGFDEKSKKHSYRHPCPHCGAQIVSIHMRNGGWAHFEGKQGLSRTKHSCLHLGEGLGRRRDNLTADLFDQQIQA</sequence>
<dbReference type="RefSeq" id="WP_310855227.1">
    <property type="nucleotide sequence ID" value="NZ_JAVLSD010000001.1"/>
</dbReference>